<sequence length="260" mass="28310">MPCHAPLIADASSARNRGTRLLLAFKDRLVCFRLRSFCIQPSSSSCKHGRRSSSWEADAASMAGWWHEIGSHTVDGLCSYWEPNATMVESWPSEHRSAGKAGCDFRHSSGSAADNCILLLYIFIHPLHSALRQPGLPSQRPLSLLMGTTSRHSHKMLIAILLLLVTVVAQNASPAPVAQNATSVRIRFAAVLPFSYYESDANSVEKVGTGGKANFPPCVQHHPGHHQALDMTATDLTALDFFPGATVSINKFDTRHNIGI</sequence>
<reference evidence="2" key="1">
    <citation type="journal article" date="2018" name="Nat. Microbiol.">
        <title>Leveraging single-cell genomics to expand the fungal tree of life.</title>
        <authorList>
            <person name="Ahrendt S.R."/>
            <person name="Quandt C.A."/>
            <person name="Ciobanu D."/>
            <person name="Clum A."/>
            <person name="Salamov A."/>
            <person name="Andreopoulos B."/>
            <person name="Cheng J.F."/>
            <person name="Woyke T."/>
            <person name="Pelin A."/>
            <person name="Henrissat B."/>
            <person name="Reynolds N.K."/>
            <person name="Benny G.L."/>
            <person name="Smith M.E."/>
            <person name="James T.Y."/>
            <person name="Grigoriev I.V."/>
        </authorList>
    </citation>
    <scope>NUCLEOTIDE SEQUENCE [LARGE SCALE GENOMIC DNA]</scope>
</reference>
<evidence type="ECO:0000313" key="2">
    <source>
        <dbReference type="Proteomes" id="UP000269721"/>
    </source>
</evidence>
<accession>A0A4P9VXP4</accession>
<dbReference type="OrthoDB" id="5597995at2759"/>
<protein>
    <submittedName>
        <fullName evidence="1">Uncharacterized protein</fullName>
    </submittedName>
</protein>
<evidence type="ECO:0000313" key="1">
    <source>
        <dbReference type="EMBL" id="RKO83058.1"/>
    </source>
</evidence>
<keyword evidence="2" id="KW-1185">Reference proteome</keyword>
<dbReference type="Proteomes" id="UP000269721">
    <property type="component" value="Unassembled WGS sequence"/>
</dbReference>
<dbReference type="EMBL" id="ML001724">
    <property type="protein sequence ID" value="RKO83058.1"/>
    <property type="molecule type" value="Genomic_DNA"/>
</dbReference>
<gene>
    <name evidence="1" type="ORF">BDK51DRAFT_36494</name>
</gene>
<name>A0A4P9VXP4_9FUNG</name>
<dbReference type="AlphaFoldDB" id="A0A4P9VXP4"/>
<organism evidence="1 2">
    <name type="scientific">Blyttiomyces helicus</name>
    <dbReference type="NCBI Taxonomy" id="388810"/>
    <lineage>
        <taxon>Eukaryota</taxon>
        <taxon>Fungi</taxon>
        <taxon>Fungi incertae sedis</taxon>
        <taxon>Chytridiomycota</taxon>
        <taxon>Chytridiomycota incertae sedis</taxon>
        <taxon>Chytridiomycetes</taxon>
        <taxon>Chytridiomycetes incertae sedis</taxon>
        <taxon>Blyttiomyces</taxon>
    </lineage>
</organism>
<proteinExistence type="predicted"/>